<feature type="non-terminal residue" evidence="2">
    <location>
        <position position="1"/>
    </location>
</feature>
<dbReference type="AlphaFoldDB" id="A0AA35TD51"/>
<feature type="non-terminal residue" evidence="2">
    <location>
        <position position="118"/>
    </location>
</feature>
<evidence type="ECO:0000313" key="2">
    <source>
        <dbReference type="EMBL" id="CAI8045393.1"/>
    </source>
</evidence>
<organism evidence="2 3">
    <name type="scientific">Geodia barretti</name>
    <name type="common">Barrett's horny sponge</name>
    <dbReference type="NCBI Taxonomy" id="519541"/>
    <lineage>
        <taxon>Eukaryota</taxon>
        <taxon>Metazoa</taxon>
        <taxon>Porifera</taxon>
        <taxon>Demospongiae</taxon>
        <taxon>Heteroscleromorpha</taxon>
        <taxon>Tetractinellida</taxon>
        <taxon>Astrophorina</taxon>
        <taxon>Geodiidae</taxon>
        <taxon>Geodia</taxon>
    </lineage>
</organism>
<dbReference type="PROSITE" id="PS50835">
    <property type="entry name" value="IG_LIKE"/>
    <property type="match status" value="1"/>
</dbReference>
<accession>A0AA35TD51</accession>
<dbReference type="Proteomes" id="UP001174909">
    <property type="component" value="Unassembled WGS sequence"/>
</dbReference>
<dbReference type="SUPFAM" id="SSF48726">
    <property type="entry name" value="Immunoglobulin"/>
    <property type="match status" value="1"/>
</dbReference>
<reference evidence="2" key="1">
    <citation type="submission" date="2023-03" db="EMBL/GenBank/DDBJ databases">
        <authorList>
            <person name="Steffen K."/>
            <person name="Cardenas P."/>
        </authorList>
    </citation>
    <scope>NUCLEOTIDE SEQUENCE</scope>
</reference>
<protein>
    <recommendedName>
        <fullName evidence="1">Ig-like domain-containing protein</fullName>
    </recommendedName>
</protein>
<gene>
    <name evidence="2" type="ORF">GBAR_LOCUS25105</name>
</gene>
<proteinExistence type="predicted"/>
<dbReference type="EMBL" id="CASHTH010003466">
    <property type="protein sequence ID" value="CAI8045393.1"/>
    <property type="molecule type" value="Genomic_DNA"/>
</dbReference>
<evidence type="ECO:0000259" key="1">
    <source>
        <dbReference type="PROSITE" id="PS50835"/>
    </source>
</evidence>
<dbReference type="InterPro" id="IPR013783">
    <property type="entry name" value="Ig-like_fold"/>
</dbReference>
<dbReference type="Gene3D" id="2.60.40.10">
    <property type="entry name" value="Immunoglobulins"/>
    <property type="match status" value="1"/>
</dbReference>
<dbReference type="InterPro" id="IPR036179">
    <property type="entry name" value="Ig-like_dom_sf"/>
</dbReference>
<keyword evidence="3" id="KW-1185">Reference proteome</keyword>
<sequence length="118" mass="12290">PPPVVAVSLSQNGPLYAGTSLTTTCTVTLDSSVNNNELVYTDWTGVDHVPLDRFSTTPVIRVINGSYTSNLTISPLADQDDGTLTCTGTVSGGTHIQSACNTHIDVITPNVTISTIGL</sequence>
<evidence type="ECO:0000313" key="3">
    <source>
        <dbReference type="Proteomes" id="UP001174909"/>
    </source>
</evidence>
<feature type="domain" description="Ig-like" evidence="1">
    <location>
        <begin position="2"/>
        <end position="87"/>
    </location>
</feature>
<comment type="caution">
    <text evidence="2">The sequence shown here is derived from an EMBL/GenBank/DDBJ whole genome shotgun (WGS) entry which is preliminary data.</text>
</comment>
<dbReference type="InterPro" id="IPR007110">
    <property type="entry name" value="Ig-like_dom"/>
</dbReference>
<name>A0AA35TD51_GEOBA</name>